<reference evidence="1" key="1">
    <citation type="journal article" date="2020" name="mSystems">
        <title>Genome- and Community-Level Interaction Insights into Carbon Utilization and Element Cycling Functions of Hydrothermarchaeota in Hydrothermal Sediment.</title>
        <authorList>
            <person name="Zhou Z."/>
            <person name="Liu Y."/>
            <person name="Xu W."/>
            <person name="Pan J."/>
            <person name="Luo Z.H."/>
            <person name="Li M."/>
        </authorList>
    </citation>
    <scope>NUCLEOTIDE SEQUENCE [LARGE SCALE GENOMIC DNA]</scope>
    <source>
        <strain evidence="1">HyVt-570</strain>
    </source>
</reference>
<dbReference type="Pfam" id="PF11015">
    <property type="entry name" value="DUF2853"/>
    <property type="match status" value="1"/>
</dbReference>
<comment type="caution">
    <text evidence="1">The sequence shown here is derived from an EMBL/GenBank/DDBJ whole genome shotgun (WGS) entry which is preliminary data.</text>
</comment>
<gene>
    <name evidence="1" type="ORF">ENK37_02055</name>
</gene>
<organism evidence="1">
    <name type="scientific">Oceanithermus profundus</name>
    <dbReference type="NCBI Taxonomy" id="187137"/>
    <lineage>
        <taxon>Bacteria</taxon>
        <taxon>Thermotogati</taxon>
        <taxon>Deinococcota</taxon>
        <taxon>Deinococci</taxon>
        <taxon>Thermales</taxon>
        <taxon>Thermaceae</taxon>
        <taxon>Oceanithermus</taxon>
    </lineage>
</organism>
<dbReference type="InterPro" id="IPR021274">
    <property type="entry name" value="DUF2853"/>
</dbReference>
<sequence length="110" mass="12489">MTNAELLAKTLEAVKKYDKKPDEALVAALVKNYALVLRKPDAAYVSCSDPKELETVKKNFLIKKLGLKDGPKLEAAIKEVCERMKADRRKSRAVFYYLLVKDLGKERVFV</sequence>
<evidence type="ECO:0000313" key="1">
    <source>
        <dbReference type="EMBL" id="HGY08823.1"/>
    </source>
</evidence>
<protein>
    <submittedName>
        <fullName evidence="1">DUF2853 family protein</fullName>
    </submittedName>
</protein>
<dbReference type="InterPro" id="IPR023154">
    <property type="entry name" value="Jann4075-like_sf"/>
</dbReference>
<dbReference type="SUPFAM" id="SSF158587">
    <property type="entry name" value="Jann4075-like"/>
    <property type="match status" value="1"/>
</dbReference>
<proteinExistence type="predicted"/>
<accession>A0A7C4VCA5</accession>
<dbReference type="AlphaFoldDB" id="A0A7C4VCA5"/>
<dbReference type="Proteomes" id="UP000885759">
    <property type="component" value="Unassembled WGS sequence"/>
</dbReference>
<dbReference type="Gene3D" id="1.10.238.120">
    <property type="entry name" value="Jann4075-like"/>
    <property type="match status" value="1"/>
</dbReference>
<dbReference type="EMBL" id="DRPZ01000061">
    <property type="protein sequence ID" value="HGY08823.1"/>
    <property type="molecule type" value="Genomic_DNA"/>
</dbReference>
<name>A0A7C4VCA5_9DEIN</name>